<sequence length="282" mass="31241">MNRWKYWLLHGVLPWLGVLAVWQLVALASDPQFFPSPYLTLKGAIELSEDGSLFTYIGYSFARVLSGWLLGSLIAVPIGLVMGRFKFIRAITDPILNFIRFIPALAFVTLFMLWFGIGEESKVILIMYGTIFTVIMNTMTGVLSVEEDKIRSARSMGASEWQIMLHVIVPATVPYIFTGVRIAMSMSYLAILGAEMVAANEGVGFLIWNARLYFKTDWIFVGLFALGIMGFTTDRLLGYVGRKLLGRYGVVHSGAAGQRARKPRKAMQPTNATGGNSYGKVG</sequence>
<comment type="similarity">
    <text evidence="7">Belongs to the binding-protein-dependent transport system permease family.</text>
</comment>
<keyword evidence="11" id="KW-1185">Reference proteome</keyword>
<dbReference type="AlphaFoldDB" id="A0A841SQY2"/>
<evidence type="ECO:0000256" key="6">
    <source>
        <dbReference type="ARBA" id="ARBA00023136"/>
    </source>
</evidence>
<keyword evidence="4 7" id="KW-0812">Transmembrane</keyword>
<dbReference type="GO" id="GO:0005886">
    <property type="term" value="C:plasma membrane"/>
    <property type="evidence" value="ECO:0007669"/>
    <property type="project" value="UniProtKB-SubCell"/>
</dbReference>
<evidence type="ECO:0000259" key="9">
    <source>
        <dbReference type="PROSITE" id="PS50928"/>
    </source>
</evidence>
<evidence type="ECO:0000256" key="1">
    <source>
        <dbReference type="ARBA" id="ARBA00004651"/>
    </source>
</evidence>
<comment type="subcellular location">
    <subcellularLocation>
        <location evidence="1 7">Cell membrane</location>
        <topology evidence="1 7">Multi-pass membrane protein</topology>
    </subcellularLocation>
</comment>
<keyword evidence="6 7" id="KW-0472">Membrane</keyword>
<dbReference type="InterPro" id="IPR035906">
    <property type="entry name" value="MetI-like_sf"/>
</dbReference>
<evidence type="ECO:0000256" key="7">
    <source>
        <dbReference type="RuleBase" id="RU363032"/>
    </source>
</evidence>
<evidence type="ECO:0000313" key="11">
    <source>
        <dbReference type="Proteomes" id="UP000535838"/>
    </source>
</evidence>
<organism evidence="10 11">
    <name type="scientific">Cohnella thailandensis</name>
    <dbReference type="NCBI Taxonomy" id="557557"/>
    <lineage>
        <taxon>Bacteria</taxon>
        <taxon>Bacillati</taxon>
        <taxon>Bacillota</taxon>
        <taxon>Bacilli</taxon>
        <taxon>Bacillales</taxon>
        <taxon>Paenibacillaceae</taxon>
        <taxon>Cohnella</taxon>
    </lineage>
</organism>
<feature type="transmembrane region" description="Helical" evidence="7">
    <location>
        <begin position="123"/>
        <end position="143"/>
    </location>
</feature>
<keyword evidence="2 7" id="KW-0813">Transport</keyword>
<feature type="transmembrane region" description="Helical" evidence="7">
    <location>
        <begin position="218"/>
        <end position="237"/>
    </location>
</feature>
<dbReference type="RefSeq" id="WP_185120051.1">
    <property type="nucleotide sequence ID" value="NZ_JACJVQ010000008.1"/>
</dbReference>
<keyword evidence="3" id="KW-1003">Cell membrane</keyword>
<evidence type="ECO:0000256" key="2">
    <source>
        <dbReference type="ARBA" id="ARBA00022448"/>
    </source>
</evidence>
<gene>
    <name evidence="10" type="ORF">H7B67_11900</name>
</gene>
<evidence type="ECO:0000256" key="4">
    <source>
        <dbReference type="ARBA" id="ARBA00022692"/>
    </source>
</evidence>
<feature type="domain" description="ABC transmembrane type-1" evidence="9">
    <location>
        <begin position="57"/>
        <end position="241"/>
    </location>
</feature>
<dbReference type="PANTHER" id="PTHR30151">
    <property type="entry name" value="ALKANE SULFONATE ABC TRANSPORTER-RELATED, MEMBRANE SUBUNIT"/>
    <property type="match status" value="1"/>
</dbReference>
<dbReference type="CDD" id="cd06261">
    <property type="entry name" value="TM_PBP2"/>
    <property type="match status" value="1"/>
</dbReference>
<dbReference type="FunFam" id="1.10.3720.10:FF:000003">
    <property type="entry name" value="Aliphatic sulfonate ABC transporter permease"/>
    <property type="match status" value="1"/>
</dbReference>
<evidence type="ECO:0000256" key="8">
    <source>
        <dbReference type="SAM" id="MobiDB-lite"/>
    </source>
</evidence>
<accession>A0A841SQY2</accession>
<feature type="transmembrane region" description="Helical" evidence="7">
    <location>
        <begin position="61"/>
        <end position="83"/>
    </location>
</feature>
<dbReference type="Gene3D" id="1.10.3720.10">
    <property type="entry name" value="MetI-like"/>
    <property type="match status" value="1"/>
</dbReference>
<dbReference type="PANTHER" id="PTHR30151:SF0">
    <property type="entry name" value="ABC TRANSPORTER PERMEASE PROTEIN MJ0413-RELATED"/>
    <property type="match status" value="1"/>
</dbReference>
<dbReference type="Proteomes" id="UP000535838">
    <property type="component" value="Unassembled WGS sequence"/>
</dbReference>
<keyword evidence="5 7" id="KW-1133">Transmembrane helix</keyword>
<evidence type="ECO:0000313" key="10">
    <source>
        <dbReference type="EMBL" id="MBB6634813.1"/>
    </source>
</evidence>
<evidence type="ECO:0000256" key="5">
    <source>
        <dbReference type="ARBA" id="ARBA00022989"/>
    </source>
</evidence>
<dbReference type="EMBL" id="JACJVQ010000008">
    <property type="protein sequence ID" value="MBB6634813.1"/>
    <property type="molecule type" value="Genomic_DNA"/>
</dbReference>
<dbReference type="Pfam" id="PF00528">
    <property type="entry name" value="BPD_transp_1"/>
    <property type="match status" value="1"/>
</dbReference>
<evidence type="ECO:0000256" key="3">
    <source>
        <dbReference type="ARBA" id="ARBA00022475"/>
    </source>
</evidence>
<dbReference type="SUPFAM" id="SSF161098">
    <property type="entry name" value="MetI-like"/>
    <property type="match status" value="1"/>
</dbReference>
<dbReference type="PROSITE" id="PS50928">
    <property type="entry name" value="ABC_TM1"/>
    <property type="match status" value="1"/>
</dbReference>
<comment type="caution">
    <text evidence="10">The sequence shown here is derived from an EMBL/GenBank/DDBJ whole genome shotgun (WGS) entry which is preliminary data.</text>
</comment>
<feature type="region of interest" description="Disordered" evidence="8">
    <location>
        <begin position="256"/>
        <end position="282"/>
    </location>
</feature>
<feature type="transmembrane region" description="Helical" evidence="7">
    <location>
        <begin position="95"/>
        <end position="117"/>
    </location>
</feature>
<name>A0A841SQY2_9BACL</name>
<dbReference type="InterPro" id="IPR000515">
    <property type="entry name" value="MetI-like"/>
</dbReference>
<dbReference type="GO" id="GO:0042918">
    <property type="term" value="P:alkanesulfonate transmembrane transport"/>
    <property type="evidence" value="ECO:0007669"/>
    <property type="project" value="UniProtKB-ARBA"/>
</dbReference>
<protein>
    <submittedName>
        <fullName evidence="10">ABC transporter permease</fullName>
    </submittedName>
</protein>
<proteinExistence type="inferred from homology"/>
<reference evidence="10 11" key="1">
    <citation type="submission" date="2020-08" db="EMBL/GenBank/DDBJ databases">
        <title>Cohnella phylogeny.</title>
        <authorList>
            <person name="Dunlap C."/>
        </authorList>
    </citation>
    <scope>NUCLEOTIDE SEQUENCE [LARGE SCALE GENOMIC DNA]</scope>
    <source>
        <strain evidence="10 11">DSM 25241</strain>
    </source>
</reference>